<feature type="region of interest" description="Disordered" evidence="1">
    <location>
        <begin position="473"/>
        <end position="495"/>
    </location>
</feature>
<evidence type="ECO:0000256" key="1">
    <source>
        <dbReference type="SAM" id="MobiDB-lite"/>
    </source>
</evidence>
<name>A0A6J6DDH5_9ZZZZ</name>
<feature type="compositionally biased region" description="Basic residues" evidence="1">
    <location>
        <begin position="519"/>
        <end position="529"/>
    </location>
</feature>
<proteinExistence type="predicted"/>
<dbReference type="AlphaFoldDB" id="A0A6J6DDH5"/>
<sequence>MERLRIFLSAALSAVLVLLAPPAISNDELTQRSFFPADLAEKANREGGRVFSMGDDSGIGFSQLGRWPDVICSSTKDPNCIFPQPGVEQRTPYPFGAQIMLGVCSDARSEDCIESVRLKRGDGEYTELKFLRYQSTQYYLQRERDGEPFPADPSMNLPEGIHPSIWEEVRDGQAAPLKYFVYYKYNMGYDPQEKKFYIQGVRLSIRPFRVEAPSWSALWSSDTSAGIQYEFPEGLTYQITVRVTNKANGWYKARLASPDVQLDRFSATNNRLTVAGKPVTVPVFAFTRQVAELTDREKEFKQALKGVHFVEPGMPEIFAYLDYFRPLVNDTTAYAKQYWTINSTNWESNNPCLSDKTRVVGIVSTNAMGYEGSAPRFQEETLSYRVAGFHHSADGKTPNTGTYDLIIRSDAARCLYGFSDAPLSAVVSVTGAAGTENIASTIISERGGWLRLSAAGFTYSEKTINIKLVQSTKAAPSSNTPSEPKSTEVAPAKPAKKTISCIKGGVTKKVTGTSPRCPKGYKRALKSAP</sequence>
<feature type="compositionally biased region" description="Polar residues" evidence="1">
    <location>
        <begin position="473"/>
        <end position="484"/>
    </location>
</feature>
<feature type="region of interest" description="Disordered" evidence="1">
    <location>
        <begin position="509"/>
        <end position="529"/>
    </location>
</feature>
<dbReference type="EMBL" id="CAEZTJ010000017">
    <property type="protein sequence ID" value="CAB4562011.1"/>
    <property type="molecule type" value="Genomic_DNA"/>
</dbReference>
<reference evidence="2" key="1">
    <citation type="submission" date="2020-05" db="EMBL/GenBank/DDBJ databases">
        <authorList>
            <person name="Chiriac C."/>
            <person name="Salcher M."/>
            <person name="Ghai R."/>
            <person name="Kavagutti S V."/>
        </authorList>
    </citation>
    <scope>NUCLEOTIDE SEQUENCE</scope>
</reference>
<protein>
    <submittedName>
        <fullName evidence="2">Unannotated protein</fullName>
    </submittedName>
</protein>
<evidence type="ECO:0000313" key="2">
    <source>
        <dbReference type="EMBL" id="CAB4562011.1"/>
    </source>
</evidence>
<organism evidence="2">
    <name type="scientific">freshwater metagenome</name>
    <dbReference type="NCBI Taxonomy" id="449393"/>
    <lineage>
        <taxon>unclassified sequences</taxon>
        <taxon>metagenomes</taxon>
        <taxon>ecological metagenomes</taxon>
    </lineage>
</organism>
<accession>A0A6J6DDH5</accession>
<gene>
    <name evidence="2" type="ORF">UFOPK1650_00240</name>
</gene>